<dbReference type="STRING" id="1276258.SAPIS_v1c02020"/>
<dbReference type="AlphaFoldDB" id="V5RHX6"/>
<comment type="similarity">
    <text evidence="5">Belongs to the FNT transporter (TC 1.A.16) family.</text>
</comment>
<feature type="transmembrane region" description="Helical" evidence="6">
    <location>
        <begin position="94"/>
        <end position="121"/>
    </location>
</feature>
<comment type="subcellular location">
    <subcellularLocation>
        <location evidence="1">Membrane</location>
        <topology evidence="1">Multi-pass membrane protein</topology>
    </subcellularLocation>
</comment>
<keyword evidence="3 6" id="KW-1133">Transmembrane helix</keyword>
<reference evidence="7 8" key="1">
    <citation type="journal article" date="2014" name="Genome Announc.">
        <title>Complete Genome Sequence of Spiroplasma apis B31T (ATCC 33834), a Bacterium Associated with May Disease of Honeybees (Apis mellifera).</title>
        <authorList>
            <person name="Ku C."/>
            <person name="Lo W.S."/>
            <person name="Chen L.L."/>
            <person name="Kuo C.H."/>
        </authorList>
    </citation>
    <scope>NUCLEOTIDE SEQUENCE [LARGE SCALE GENOMIC DNA]</scope>
    <source>
        <strain evidence="7">B31</strain>
    </source>
</reference>
<dbReference type="PANTHER" id="PTHR30520:SF6">
    <property type="entry name" value="FORMATE_NITRATE FAMILY TRANSPORTER (EUROFUNG)"/>
    <property type="match status" value="1"/>
</dbReference>
<proteinExistence type="inferred from homology"/>
<evidence type="ECO:0000256" key="6">
    <source>
        <dbReference type="SAM" id="Phobius"/>
    </source>
</evidence>
<dbReference type="InterPro" id="IPR023271">
    <property type="entry name" value="Aquaporin-like"/>
</dbReference>
<evidence type="ECO:0000313" key="7">
    <source>
        <dbReference type="EMBL" id="AHB36048.1"/>
    </source>
</evidence>
<accession>V5RHX6</accession>
<dbReference type="GO" id="GO:0015499">
    <property type="term" value="F:formate transmembrane transporter activity"/>
    <property type="evidence" value="ECO:0007669"/>
    <property type="project" value="TreeGrafter"/>
</dbReference>
<feature type="transmembrane region" description="Helical" evidence="6">
    <location>
        <begin position="281"/>
        <end position="311"/>
    </location>
</feature>
<keyword evidence="2 6" id="KW-0812">Transmembrane</keyword>
<evidence type="ECO:0000256" key="2">
    <source>
        <dbReference type="ARBA" id="ARBA00022692"/>
    </source>
</evidence>
<dbReference type="Gene3D" id="1.20.1080.10">
    <property type="entry name" value="Glycerol uptake facilitator protein"/>
    <property type="match status" value="1"/>
</dbReference>
<evidence type="ECO:0000256" key="3">
    <source>
        <dbReference type="ARBA" id="ARBA00022989"/>
    </source>
</evidence>
<evidence type="ECO:0000256" key="4">
    <source>
        <dbReference type="ARBA" id="ARBA00023136"/>
    </source>
</evidence>
<gene>
    <name evidence="7" type="primary">focA1</name>
    <name evidence="7" type="ORF">SAPIS_v1c02020</name>
</gene>
<feature type="transmembrane region" description="Helical" evidence="6">
    <location>
        <begin position="201"/>
        <end position="220"/>
    </location>
</feature>
<evidence type="ECO:0000256" key="1">
    <source>
        <dbReference type="ARBA" id="ARBA00004141"/>
    </source>
</evidence>
<dbReference type="InterPro" id="IPR000292">
    <property type="entry name" value="For/NO2_transpt"/>
</dbReference>
<dbReference type="HOGENOM" id="CLU_036896_3_3_14"/>
<evidence type="ECO:0000256" key="5">
    <source>
        <dbReference type="ARBA" id="ARBA00049660"/>
    </source>
</evidence>
<keyword evidence="8" id="KW-1185">Reference proteome</keyword>
<dbReference type="eggNOG" id="COG2116">
    <property type="taxonomic scope" value="Bacteria"/>
</dbReference>
<feature type="transmembrane region" description="Helical" evidence="6">
    <location>
        <begin position="53"/>
        <end position="74"/>
    </location>
</feature>
<dbReference type="GO" id="GO:0005886">
    <property type="term" value="C:plasma membrane"/>
    <property type="evidence" value="ECO:0007669"/>
    <property type="project" value="TreeGrafter"/>
</dbReference>
<dbReference type="PATRIC" id="fig|1276258.3.peg.196"/>
<feature type="transmembrane region" description="Helical" evidence="6">
    <location>
        <begin position="133"/>
        <end position="160"/>
    </location>
</feature>
<dbReference type="Proteomes" id="UP000018550">
    <property type="component" value="Chromosome"/>
</dbReference>
<dbReference type="KEGG" id="sapi:SAPIS_v1c02020"/>
<keyword evidence="4 6" id="KW-0472">Membrane</keyword>
<dbReference type="Pfam" id="PF01226">
    <property type="entry name" value="Form_Nir_trans"/>
    <property type="match status" value="1"/>
</dbReference>
<organism evidence="7 8">
    <name type="scientific">Spiroplasma apis B31</name>
    <dbReference type="NCBI Taxonomy" id="1276258"/>
    <lineage>
        <taxon>Bacteria</taxon>
        <taxon>Bacillati</taxon>
        <taxon>Mycoplasmatota</taxon>
        <taxon>Mollicutes</taxon>
        <taxon>Entomoplasmatales</taxon>
        <taxon>Spiroplasmataceae</taxon>
        <taxon>Spiroplasma</taxon>
    </lineage>
</organism>
<protein>
    <submittedName>
        <fullName evidence="7">Formate/nitrite transporter</fullName>
    </submittedName>
</protein>
<sequence>MDTKEKKIRAEIEELKKLDYSLLDETESFMLNGLLNGFISSINKIRVTFYKQVLLGILSGIILGCGYTACIIASNSLPQFLKESGLGNILMGLIFPGCIILITFLGGGLFTSHVVATIPWLKKAVTTKEYLNGIFGVLIGNLLGTLIFVIVFLVGGGLLLKIGSNSSSVSFMDAAYESGIKKLYELSSFVKSNSNNYTSKMIFLSVLYSFGGAILCNIMVSSTLQLTNSTKNHAAVFLLMIFPIFFFVISGYQHGPANTFFFWIIIARNIFNPENSHGTEIILFLFVSLIPTLFGNWVGGSFVIPGILSLVNKKYTNLLFKKERITLLKNKLSNNKNNKHSIN</sequence>
<name>V5RHX6_SPIAP</name>
<dbReference type="EMBL" id="CP006682">
    <property type="protein sequence ID" value="AHB36048.1"/>
    <property type="molecule type" value="Genomic_DNA"/>
</dbReference>
<dbReference type="PANTHER" id="PTHR30520">
    <property type="entry name" value="FORMATE TRANSPORTER-RELATED"/>
    <property type="match status" value="1"/>
</dbReference>
<evidence type="ECO:0000313" key="8">
    <source>
        <dbReference type="Proteomes" id="UP000018550"/>
    </source>
</evidence>
<feature type="transmembrane region" description="Helical" evidence="6">
    <location>
        <begin position="232"/>
        <end position="252"/>
    </location>
</feature>